<dbReference type="Pfam" id="PF00975">
    <property type="entry name" value="Thioesterase"/>
    <property type="match status" value="2"/>
</dbReference>
<proteinExistence type="predicted"/>
<dbReference type="Gene3D" id="3.30.300.30">
    <property type="match status" value="1"/>
</dbReference>
<dbReference type="PROSITE" id="PS50075">
    <property type="entry name" value="CARRIER"/>
    <property type="match status" value="1"/>
</dbReference>
<dbReference type="InterPro" id="IPR001031">
    <property type="entry name" value="Thioesterase"/>
</dbReference>
<dbReference type="InterPro" id="IPR029058">
    <property type="entry name" value="AB_hydrolase_fold"/>
</dbReference>
<dbReference type="PANTHER" id="PTHR45527">
    <property type="entry name" value="NONRIBOSOMAL PEPTIDE SYNTHETASE"/>
    <property type="match status" value="1"/>
</dbReference>
<dbReference type="Gene3D" id="3.40.50.1820">
    <property type="entry name" value="alpha/beta hydrolase"/>
    <property type="match status" value="2"/>
</dbReference>
<feature type="non-terminal residue" evidence="4">
    <location>
        <position position="1"/>
    </location>
</feature>
<dbReference type="PROSITE" id="PS00012">
    <property type="entry name" value="PHOSPHOPANTETHEINE"/>
    <property type="match status" value="1"/>
</dbReference>
<dbReference type="InterPro" id="IPR045851">
    <property type="entry name" value="AMP-bd_C_sf"/>
</dbReference>
<reference evidence="4" key="1">
    <citation type="submission" date="2021-02" db="EMBL/GenBank/DDBJ databases">
        <title>Copper resistance gene diversity in local Xanthomonas species at agrochemical polluted sites in Trinidad, Trinidad and Tobago.</title>
        <authorList>
            <person name="Ramnarine S.D.B.J."/>
            <person name="Ramsubhag A."/>
            <person name="Jayaraman J."/>
        </authorList>
    </citation>
    <scope>NUCLEOTIDE SEQUENCE</scope>
    <source>
        <strain evidence="4">CaNP6A</strain>
    </source>
</reference>
<accession>A0ABS8NRQ9</accession>
<evidence type="ECO:0000256" key="1">
    <source>
        <dbReference type="ARBA" id="ARBA00022450"/>
    </source>
</evidence>
<keyword evidence="4" id="KW-0378">Hydrolase</keyword>
<sequence length="757" mass="82826">EIETALRTYPGIGAAAVIQREDEPGSRQLVAYCCVDGTAVSNIDAAAVRMHLQAQLPDYMIPAAYVHLEALPLTPNGKLDRQALPAPDDTAYAVQAYAPPQGEVEVQLAEIWRSVLGVEQVGRHDDFFALGGHSLVLVRLSGLLEQAHLSVPLRELHQHSALAAMAAAIRRHQEASQEPLASGVVAVRTAGVQPPLFLVHDFTGLDLYFSVLEKHIVADVPVYGLSATPLGVYQPYTVEELARRLLAHMRTVQEKGPYRIAGWSFGGLLAYEIAVQLIACDEQVDFVGLIDTYHPTQISLGPVLQEPELTQRYVLLQHCLAATSEHEDPQSSMCCLTALRENVQHWELKALLSLVRQRDWLPRQWKDHSETTLLNTLVRHAGHHHAYRHYAPMPITTPVHLFTAAESLPGHASSNAERGWKNLLPARMLECVTVPGNHMTLFDSPNGPVLGTKLSSAMQVTRDALVQRQHRHRPLTCIHKGLPGRTPLICVPGAGDNVSAFVDLSSALGASWPVYGMQPRGLDLEHLPYGSVEVAAKAYVHELMEAFPGREVHLLGHSFGGWVAFEMACMLRMQGLAVASLTLIDSEMPGGQGVVGKPHTATSVLEQLIDSLQLSSGNDLGIALEPFRTMDQSAQRHAVHAAMVRVGLLPRRSTPEAIQGMVQVFGMTLRTIYAPAARYDGPIRLVLADDPLQDAEENRVEHGLKCTGWSALAPQLDVWHSSGDHFTMLRVPHVDQLASWWAQAMDGKSQTPSGVQL</sequence>
<dbReference type="InterPro" id="IPR006162">
    <property type="entry name" value="Ppantetheine_attach_site"/>
</dbReference>
<evidence type="ECO:0000259" key="3">
    <source>
        <dbReference type="PROSITE" id="PS50075"/>
    </source>
</evidence>
<protein>
    <submittedName>
        <fullName evidence="4">Alpha/beta fold hydrolase</fullName>
    </submittedName>
</protein>
<keyword evidence="1" id="KW-0596">Phosphopantetheine</keyword>
<keyword evidence="5" id="KW-1185">Reference proteome</keyword>
<dbReference type="RefSeq" id="WP_230439454.1">
    <property type="nucleotide sequence ID" value="NZ_JAFFQH010000150.1"/>
</dbReference>
<dbReference type="SUPFAM" id="SSF53474">
    <property type="entry name" value="alpha/beta-Hydrolases"/>
    <property type="match status" value="2"/>
</dbReference>
<dbReference type="Pfam" id="PF13193">
    <property type="entry name" value="AMP-binding_C"/>
    <property type="match status" value="1"/>
</dbReference>
<evidence type="ECO:0000313" key="4">
    <source>
        <dbReference type="EMBL" id="MCD0265755.1"/>
    </source>
</evidence>
<dbReference type="SUPFAM" id="SSF56801">
    <property type="entry name" value="Acetyl-CoA synthetase-like"/>
    <property type="match status" value="1"/>
</dbReference>
<gene>
    <name evidence="4" type="ORF">JWH11_04755</name>
</gene>
<name>A0ABS8NRQ9_9XANT</name>
<dbReference type="Pfam" id="PF00550">
    <property type="entry name" value="PP-binding"/>
    <property type="match status" value="1"/>
</dbReference>
<dbReference type="InterPro" id="IPR025110">
    <property type="entry name" value="AMP-bd_C"/>
</dbReference>
<dbReference type="InterPro" id="IPR036736">
    <property type="entry name" value="ACP-like_sf"/>
</dbReference>
<dbReference type="SUPFAM" id="SSF47336">
    <property type="entry name" value="ACP-like"/>
    <property type="match status" value="1"/>
</dbReference>
<dbReference type="InterPro" id="IPR009081">
    <property type="entry name" value="PP-bd_ACP"/>
</dbReference>
<organism evidence="4 5">
    <name type="scientific">Xanthomonas melonis</name>
    <dbReference type="NCBI Taxonomy" id="56456"/>
    <lineage>
        <taxon>Bacteria</taxon>
        <taxon>Pseudomonadati</taxon>
        <taxon>Pseudomonadota</taxon>
        <taxon>Gammaproteobacteria</taxon>
        <taxon>Lysobacterales</taxon>
        <taxon>Lysobacteraceae</taxon>
        <taxon>Xanthomonas</taxon>
    </lineage>
</organism>
<dbReference type="InterPro" id="IPR020802">
    <property type="entry name" value="TesA-like"/>
</dbReference>
<keyword evidence="2" id="KW-0597">Phosphoprotein</keyword>
<dbReference type="GO" id="GO:0016787">
    <property type="term" value="F:hydrolase activity"/>
    <property type="evidence" value="ECO:0007669"/>
    <property type="project" value="UniProtKB-KW"/>
</dbReference>
<evidence type="ECO:0000313" key="5">
    <source>
        <dbReference type="Proteomes" id="UP001430396"/>
    </source>
</evidence>
<dbReference type="EMBL" id="JAFFQI010000181">
    <property type="protein sequence ID" value="MCD0265755.1"/>
    <property type="molecule type" value="Genomic_DNA"/>
</dbReference>
<evidence type="ECO:0000256" key="2">
    <source>
        <dbReference type="ARBA" id="ARBA00022553"/>
    </source>
</evidence>
<comment type="caution">
    <text evidence="4">The sequence shown here is derived from an EMBL/GenBank/DDBJ whole genome shotgun (WGS) entry which is preliminary data.</text>
</comment>
<dbReference type="PANTHER" id="PTHR45527:SF1">
    <property type="entry name" value="FATTY ACID SYNTHASE"/>
    <property type="match status" value="1"/>
</dbReference>
<feature type="domain" description="Carrier" evidence="3">
    <location>
        <begin position="99"/>
        <end position="173"/>
    </location>
</feature>
<dbReference type="Gene3D" id="1.10.1200.10">
    <property type="entry name" value="ACP-like"/>
    <property type="match status" value="1"/>
</dbReference>
<dbReference type="SMART" id="SM00824">
    <property type="entry name" value="PKS_TE"/>
    <property type="match status" value="1"/>
</dbReference>
<dbReference type="Proteomes" id="UP001430396">
    <property type="component" value="Unassembled WGS sequence"/>
</dbReference>